<accession>A0A2T0FDU8</accession>
<dbReference type="InterPro" id="IPR020846">
    <property type="entry name" value="MFS_dom"/>
</dbReference>
<dbReference type="SUPFAM" id="SSF103473">
    <property type="entry name" value="MFS general substrate transporter"/>
    <property type="match status" value="1"/>
</dbReference>
<dbReference type="PROSITE" id="PS00217">
    <property type="entry name" value="SUGAR_TRANSPORT_2"/>
    <property type="match status" value="1"/>
</dbReference>
<keyword evidence="6 7" id="KW-0472">Membrane</keyword>
<evidence type="ECO:0000256" key="2">
    <source>
        <dbReference type="ARBA" id="ARBA00010992"/>
    </source>
</evidence>
<dbReference type="RefSeq" id="XP_024663083.1">
    <property type="nucleotide sequence ID" value="XM_024807315.1"/>
</dbReference>
<proteinExistence type="inferred from homology"/>
<evidence type="ECO:0000256" key="7">
    <source>
        <dbReference type="SAM" id="Phobius"/>
    </source>
</evidence>
<dbReference type="PANTHER" id="PTHR23503">
    <property type="entry name" value="SOLUTE CARRIER FAMILY 2"/>
    <property type="match status" value="1"/>
</dbReference>
<dbReference type="InterPro" id="IPR005828">
    <property type="entry name" value="MFS_sugar_transport-like"/>
</dbReference>
<sequence>MEPQLAHFLVVSLGMLQFGLHMAELNTLVPFMDCAKFPDHCLPGIGDHYALASSIYAVGGCLGSAVAGPIANRFGRKTSFKFIGFGFLLGSLFMWIAGGMFLLTLGRFVVGIFAGLAIVIGPMFVAEFTSVEKRRPYGIMNQFAVNCGISATLTAGYISENASWRAVLFLGVFVAAVQIIMTYNIHESPLWLTKNNKFREAQQIADHLGVTLDEVSNNDGSHFVSIPTFITSPEYIKVLLTVVGIFTLQQFSGINAIVFYGVKILERSSSSRQAAIGNVAIQLTNASLTLVAATFIKRTGPKKLIIFSCLGMALASVWLGIALDNDNATPAFFAIVTDVSFFALGLGPVPFMVVGELVPSEAVGAAQSVATMSNWLATFVIGAFFPSWRELMGEKVFFLFSACAATGGIALSYIL</sequence>
<feature type="transmembrane region" description="Helical" evidence="7">
    <location>
        <begin position="82"/>
        <end position="102"/>
    </location>
</feature>
<dbReference type="EMBL" id="NDIQ01000001">
    <property type="protein sequence ID" value="PRT53137.1"/>
    <property type="molecule type" value="Genomic_DNA"/>
</dbReference>
<dbReference type="AlphaFoldDB" id="A0A2T0FDU8"/>
<feature type="transmembrane region" description="Helical" evidence="7">
    <location>
        <begin position="49"/>
        <end position="70"/>
    </location>
</feature>
<evidence type="ECO:0000256" key="8">
    <source>
        <dbReference type="SAM" id="SignalP"/>
    </source>
</evidence>
<feature type="transmembrane region" description="Helical" evidence="7">
    <location>
        <begin position="304"/>
        <end position="323"/>
    </location>
</feature>
<feature type="transmembrane region" description="Helical" evidence="7">
    <location>
        <begin position="164"/>
        <end position="185"/>
    </location>
</feature>
<evidence type="ECO:0000256" key="1">
    <source>
        <dbReference type="ARBA" id="ARBA00004141"/>
    </source>
</evidence>
<comment type="caution">
    <text evidence="10">The sequence shown here is derived from an EMBL/GenBank/DDBJ whole genome shotgun (WGS) entry which is preliminary data.</text>
</comment>
<comment type="similarity">
    <text evidence="2">Belongs to the major facilitator superfamily. Sugar transporter (TC 2.A.1.1) family.</text>
</comment>
<feature type="transmembrane region" description="Helical" evidence="7">
    <location>
        <begin position="108"/>
        <end position="126"/>
    </location>
</feature>
<dbReference type="Pfam" id="PF00083">
    <property type="entry name" value="Sugar_tr"/>
    <property type="match status" value="1"/>
</dbReference>
<reference evidence="10 11" key="1">
    <citation type="submission" date="2017-04" db="EMBL/GenBank/DDBJ databases">
        <title>Genome sequencing of [Candida] sorbophila.</title>
        <authorList>
            <person name="Ahn J.O."/>
        </authorList>
    </citation>
    <scope>NUCLEOTIDE SEQUENCE [LARGE SCALE GENOMIC DNA]</scope>
    <source>
        <strain evidence="10 11">DS02</strain>
    </source>
</reference>
<dbReference type="Gene3D" id="1.20.1250.20">
    <property type="entry name" value="MFS general substrate transporter like domains"/>
    <property type="match status" value="1"/>
</dbReference>
<organism evidence="10 11">
    <name type="scientific">Wickerhamiella sorbophila</name>
    <dbReference type="NCBI Taxonomy" id="45607"/>
    <lineage>
        <taxon>Eukaryota</taxon>
        <taxon>Fungi</taxon>
        <taxon>Dikarya</taxon>
        <taxon>Ascomycota</taxon>
        <taxon>Saccharomycotina</taxon>
        <taxon>Dipodascomycetes</taxon>
        <taxon>Dipodascales</taxon>
        <taxon>Trichomonascaceae</taxon>
        <taxon>Wickerhamiella</taxon>
    </lineage>
</organism>
<feature type="transmembrane region" description="Helical" evidence="7">
    <location>
        <begin position="238"/>
        <end position="262"/>
    </location>
</feature>
<protein>
    <recommendedName>
        <fullName evidence="9">Major facilitator superfamily (MFS) profile domain-containing protein</fullName>
    </recommendedName>
</protein>
<dbReference type="OrthoDB" id="4540492at2759"/>
<dbReference type="GO" id="GO:0015149">
    <property type="term" value="F:hexose transmembrane transporter activity"/>
    <property type="evidence" value="ECO:0007669"/>
    <property type="project" value="TreeGrafter"/>
</dbReference>
<evidence type="ECO:0000259" key="9">
    <source>
        <dbReference type="PROSITE" id="PS50850"/>
    </source>
</evidence>
<dbReference type="InterPro" id="IPR005829">
    <property type="entry name" value="Sugar_transporter_CS"/>
</dbReference>
<evidence type="ECO:0000256" key="5">
    <source>
        <dbReference type="ARBA" id="ARBA00022989"/>
    </source>
</evidence>
<dbReference type="GO" id="GO:0016020">
    <property type="term" value="C:membrane"/>
    <property type="evidence" value="ECO:0007669"/>
    <property type="project" value="UniProtKB-SubCell"/>
</dbReference>
<name>A0A2T0FDU8_9ASCO</name>
<dbReference type="STRING" id="45607.A0A2T0FDU8"/>
<dbReference type="PRINTS" id="PR00171">
    <property type="entry name" value="SUGRTRNSPORT"/>
</dbReference>
<evidence type="ECO:0000256" key="4">
    <source>
        <dbReference type="ARBA" id="ARBA00022692"/>
    </source>
</evidence>
<comment type="subcellular location">
    <subcellularLocation>
        <location evidence="1">Membrane</location>
        <topology evidence="1">Multi-pass membrane protein</topology>
    </subcellularLocation>
</comment>
<dbReference type="PANTHER" id="PTHR23503:SF8">
    <property type="entry name" value="FACILITATED GLUCOSE TRANSPORTER PROTEIN 1"/>
    <property type="match status" value="1"/>
</dbReference>
<dbReference type="GeneID" id="36514506"/>
<feature type="domain" description="Major facilitator superfamily (MFS) profile" evidence="9">
    <location>
        <begin position="7"/>
        <end position="415"/>
    </location>
</feature>
<dbReference type="InterPro" id="IPR003663">
    <property type="entry name" value="Sugar/inositol_transpt"/>
</dbReference>
<dbReference type="InterPro" id="IPR036259">
    <property type="entry name" value="MFS_trans_sf"/>
</dbReference>
<feature type="transmembrane region" description="Helical" evidence="7">
    <location>
        <begin position="397"/>
        <end position="414"/>
    </location>
</feature>
<gene>
    <name evidence="10" type="ORF">B9G98_00757</name>
</gene>
<dbReference type="PROSITE" id="PS50850">
    <property type="entry name" value="MFS"/>
    <property type="match status" value="1"/>
</dbReference>
<feature type="transmembrane region" description="Helical" evidence="7">
    <location>
        <begin position="365"/>
        <end position="385"/>
    </location>
</feature>
<feature type="transmembrane region" description="Helical" evidence="7">
    <location>
        <begin position="329"/>
        <end position="353"/>
    </location>
</feature>
<keyword evidence="3" id="KW-0813">Transport</keyword>
<dbReference type="InterPro" id="IPR045263">
    <property type="entry name" value="GLUT"/>
</dbReference>
<keyword evidence="4 7" id="KW-0812">Transmembrane</keyword>
<evidence type="ECO:0000313" key="11">
    <source>
        <dbReference type="Proteomes" id="UP000238350"/>
    </source>
</evidence>
<feature type="signal peptide" evidence="8">
    <location>
        <begin position="1"/>
        <end position="23"/>
    </location>
</feature>
<feature type="transmembrane region" description="Helical" evidence="7">
    <location>
        <begin position="274"/>
        <end position="292"/>
    </location>
</feature>
<keyword evidence="11" id="KW-1185">Reference proteome</keyword>
<evidence type="ECO:0000256" key="3">
    <source>
        <dbReference type="ARBA" id="ARBA00022448"/>
    </source>
</evidence>
<keyword evidence="5 7" id="KW-1133">Transmembrane helix</keyword>
<evidence type="ECO:0000313" key="10">
    <source>
        <dbReference type="EMBL" id="PRT53137.1"/>
    </source>
</evidence>
<feature type="chain" id="PRO_5015734816" description="Major facilitator superfamily (MFS) profile domain-containing protein" evidence="8">
    <location>
        <begin position="24"/>
        <end position="415"/>
    </location>
</feature>
<dbReference type="Proteomes" id="UP000238350">
    <property type="component" value="Unassembled WGS sequence"/>
</dbReference>
<evidence type="ECO:0000256" key="6">
    <source>
        <dbReference type="ARBA" id="ARBA00023136"/>
    </source>
</evidence>
<keyword evidence="8" id="KW-0732">Signal</keyword>